<protein>
    <recommendedName>
        <fullName evidence="1">DOG1 domain-containing protein</fullName>
    </recommendedName>
</protein>
<dbReference type="PANTHER" id="PTHR46354">
    <property type="entry name" value="DOG1 DOMAIN-CONTAINING PROTEIN"/>
    <property type="match status" value="1"/>
</dbReference>
<dbReference type="GO" id="GO:0006351">
    <property type="term" value="P:DNA-templated transcription"/>
    <property type="evidence" value="ECO:0007669"/>
    <property type="project" value="InterPro"/>
</dbReference>
<dbReference type="Proteomes" id="UP001279734">
    <property type="component" value="Unassembled WGS sequence"/>
</dbReference>
<evidence type="ECO:0000313" key="3">
    <source>
        <dbReference type="Proteomes" id="UP001279734"/>
    </source>
</evidence>
<organism evidence="2 3">
    <name type="scientific">Nepenthes gracilis</name>
    <name type="common">Slender pitcher plant</name>
    <dbReference type="NCBI Taxonomy" id="150966"/>
    <lineage>
        <taxon>Eukaryota</taxon>
        <taxon>Viridiplantae</taxon>
        <taxon>Streptophyta</taxon>
        <taxon>Embryophyta</taxon>
        <taxon>Tracheophyta</taxon>
        <taxon>Spermatophyta</taxon>
        <taxon>Magnoliopsida</taxon>
        <taxon>eudicotyledons</taxon>
        <taxon>Gunneridae</taxon>
        <taxon>Pentapetalae</taxon>
        <taxon>Caryophyllales</taxon>
        <taxon>Nepenthaceae</taxon>
        <taxon>Nepenthes</taxon>
    </lineage>
</organism>
<sequence>MDERKEGFGHFYKRWLSQHHDLLHRLLRPSEPPNISLTDKSCQDQQYKALIDEVVSHYRQYFQEKSNAAKQNPCLVFNPPWLTPIERAFLWISDFKPSLLFRLLNVSVSDLSPEQYERLAAVKDETTREERTLSDAIARVQETAAAPPLVDLVRTIGRLANVESFDFLSAIDAYKESVLVAMEKADSLRRSTGMEMMEILRPAQCVKFLAAALKLQLDVRRWGLEKEAQSADPLKSTQAQYRS</sequence>
<evidence type="ECO:0000313" key="2">
    <source>
        <dbReference type="EMBL" id="GMH16493.1"/>
    </source>
</evidence>
<dbReference type="InterPro" id="IPR051886">
    <property type="entry name" value="Seed_Dev/Stress_Resp_Reg"/>
</dbReference>
<dbReference type="InterPro" id="IPR025422">
    <property type="entry name" value="TGA_domain"/>
</dbReference>
<feature type="domain" description="DOG1" evidence="1">
    <location>
        <begin position="5"/>
        <end position="229"/>
    </location>
</feature>
<evidence type="ECO:0000259" key="1">
    <source>
        <dbReference type="PROSITE" id="PS51806"/>
    </source>
</evidence>
<dbReference type="PROSITE" id="PS51806">
    <property type="entry name" value="DOG1"/>
    <property type="match status" value="1"/>
</dbReference>
<dbReference type="AlphaFoldDB" id="A0AAD3SS21"/>
<dbReference type="Pfam" id="PF14144">
    <property type="entry name" value="DOG1"/>
    <property type="match status" value="1"/>
</dbReference>
<comment type="caution">
    <text evidence="2">The sequence shown here is derived from an EMBL/GenBank/DDBJ whole genome shotgun (WGS) entry which is preliminary data.</text>
</comment>
<reference evidence="2" key="1">
    <citation type="submission" date="2023-05" db="EMBL/GenBank/DDBJ databases">
        <title>Nepenthes gracilis genome sequencing.</title>
        <authorList>
            <person name="Fukushima K."/>
        </authorList>
    </citation>
    <scope>NUCLEOTIDE SEQUENCE</scope>
    <source>
        <strain evidence="2">SING2019-196</strain>
    </source>
</reference>
<dbReference type="GO" id="GO:0043565">
    <property type="term" value="F:sequence-specific DNA binding"/>
    <property type="evidence" value="ECO:0007669"/>
    <property type="project" value="InterPro"/>
</dbReference>
<name>A0AAD3SS21_NEPGR</name>
<dbReference type="EMBL" id="BSYO01000016">
    <property type="protein sequence ID" value="GMH16493.1"/>
    <property type="molecule type" value="Genomic_DNA"/>
</dbReference>
<gene>
    <name evidence="2" type="ORF">Nepgr_018334</name>
</gene>
<accession>A0AAD3SS21</accession>
<keyword evidence="3" id="KW-1185">Reference proteome</keyword>
<dbReference type="PANTHER" id="PTHR46354:SF1">
    <property type="entry name" value="PROTEIN RESPONSE TO ABA AND SALT 1-RELATED"/>
    <property type="match status" value="1"/>
</dbReference>
<proteinExistence type="predicted"/>